<evidence type="ECO:0000313" key="4">
    <source>
        <dbReference type="EMBL" id="RJN31157.1"/>
    </source>
</evidence>
<evidence type="ECO:0000256" key="1">
    <source>
        <dbReference type="ARBA" id="ARBA00001946"/>
    </source>
</evidence>
<dbReference type="EMBL" id="QYZP01000003">
    <property type="protein sequence ID" value="RJN31157.1"/>
    <property type="molecule type" value="Genomic_DNA"/>
</dbReference>
<dbReference type="AlphaFoldDB" id="A0A3A4F7C1"/>
<dbReference type="GO" id="GO:0016787">
    <property type="term" value="F:hydrolase activity"/>
    <property type="evidence" value="ECO:0007669"/>
    <property type="project" value="UniProtKB-KW"/>
</dbReference>
<keyword evidence="2" id="KW-0378">Hydrolase</keyword>
<dbReference type="InterPro" id="IPR000086">
    <property type="entry name" value="NUDIX_hydrolase_dom"/>
</dbReference>
<dbReference type="PROSITE" id="PS51462">
    <property type="entry name" value="NUDIX"/>
    <property type="match status" value="1"/>
</dbReference>
<evidence type="ECO:0000313" key="5">
    <source>
        <dbReference type="Proteomes" id="UP000266615"/>
    </source>
</evidence>
<sequence>MRETNIIRVAAVIILDRRGRVLTVRKAGTHRFMQPGGKPEPHESPQETAVREVAEEIGLHLDPAHLLDMGTFSAAAANEENTAVVCRNFLVRFDDSAPDLLHALQPAAEIAELLWVPLDSLSPAAHLAPLLTDQVAPAVREVLKPADSATR</sequence>
<reference evidence="4 5" key="1">
    <citation type="submission" date="2018-09" db="EMBL/GenBank/DDBJ databases">
        <title>Nesterenkonia natronophila sp. nov., an alkaliphilic actinobacteriume isolated from a soda lake, and emended description of the genus Nesterenkonia.</title>
        <authorList>
            <person name="Menes R.J."/>
            <person name="Iriarte A."/>
        </authorList>
    </citation>
    <scope>NUCLEOTIDE SEQUENCE [LARGE SCALE GENOMIC DNA]</scope>
    <source>
        <strain evidence="4 5">M8</strain>
    </source>
</reference>
<dbReference type="CDD" id="cd04690">
    <property type="entry name" value="NUDIX_Hydrolase"/>
    <property type="match status" value="1"/>
</dbReference>
<proteinExistence type="predicted"/>
<dbReference type="Gene3D" id="3.90.79.10">
    <property type="entry name" value="Nucleoside Triphosphate Pyrophosphohydrolase"/>
    <property type="match status" value="1"/>
</dbReference>
<dbReference type="PANTHER" id="PTHR43046:SF2">
    <property type="entry name" value="8-OXO-DGTP DIPHOSPHATASE-RELATED"/>
    <property type="match status" value="1"/>
</dbReference>
<dbReference type="OrthoDB" id="9801098at2"/>
<dbReference type="Proteomes" id="UP000266615">
    <property type="component" value="Unassembled WGS sequence"/>
</dbReference>
<keyword evidence="5" id="KW-1185">Reference proteome</keyword>
<dbReference type="RefSeq" id="WP_119903224.1">
    <property type="nucleotide sequence ID" value="NZ_QYZP01000003.1"/>
</dbReference>
<accession>A0A3A4F7C1</accession>
<evidence type="ECO:0000256" key="2">
    <source>
        <dbReference type="ARBA" id="ARBA00022801"/>
    </source>
</evidence>
<feature type="domain" description="Nudix hydrolase" evidence="3">
    <location>
        <begin position="5"/>
        <end position="141"/>
    </location>
</feature>
<evidence type="ECO:0000259" key="3">
    <source>
        <dbReference type="PROSITE" id="PS51462"/>
    </source>
</evidence>
<comment type="cofactor">
    <cofactor evidence="1">
        <name>Mg(2+)</name>
        <dbReference type="ChEBI" id="CHEBI:18420"/>
    </cofactor>
</comment>
<dbReference type="InterPro" id="IPR015797">
    <property type="entry name" value="NUDIX_hydrolase-like_dom_sf"/>
</dbReference>
<dbReference type="Pfam" id="PF00293">
    <property type="entry name" value="NUDIX"/>
    <property type="match status" value="1"/>
</dbReference>
<dbReference type="PROSITE" id="PS00893">
    <property type="entry name" value="NUDIX_BOX"/>
    <property type="match status" value="1"/>
</dbReference>
<name>A0A3A4F7C1_9MICC</name>
<organism evidence="4 5">
    <name type="scientific">Nesterenkonia natronophila</name>
    <dbReference type="NCBI Taxonomy" id="2174932"/>
    <lineage>
        <taxon>Bacteria</taxon>
        <taxon>Bacillati</taxon>
        <taxon>Actinomycetota</taxon>
        <taxon>Actinomycetes</taxon>
        <taxon>Micrococcales</taxon>
        <taxon>Micrococcaceae</taxon>
        <taxon>Nesterenkonia</taxon>
    </lineage>
</organism>
<comment type="caution">
    <text evidence="4">The sequence shown here is derived from an EMBL/GenBank/DDBJ whole genome shotgun (WGS) entry which is preliminary data.</text>
</comment>
<protein>
    <submittedName>
        <fullName evidence="4">NUDIX domain-containing protein</fullName>
    </submittedName>
</protein>
<dbReference type="SUPFAM" id="SSF55811">
    <property type="entry name" value="Nudix"/>
    <property type="match status" value="1"/>
</dbReference>
<gene>
    <name evidence="4" type="ORF">D3250_09865</name>
</gene>
<dbReference type="InterPro" id="IPR020084">
    <property type="entry name" value="NUDIX_hydrolase_CS"/>
</dbReference>
<dbReference type="PANTHER" id="PTHR43046">
    <property type="entry name" value="GDP-MANNOSE MANNOSYL HYDROLASE"/>
    <property type="match status" value="1"/>
</dbReference>